<comment type="caution">
    <text evidence="1">The sequence shown here is derived from an EMBL/GenBank/DDBJ whole genome shotgun (WGS) entry which is preliminary data.</text>
</comment>
<dbReference type="EMBL" id="WTPW01000464">
    <property type="protein sequence ID" value="KAF0508525.1"/>
    <property type="molecule type" value="Genomic_DNA"/>
</dbReference>
<gene>
    <name evidence="1" type="ORF">F8M41_018749</name>
</gene>
<sequence>MSFRKEIKSYLEKTRPSKASYNDFLHKNKALAKQSKYETWLTRNSQLKKQFILIARELRYDENFIEKFKDEKVDKGLWRKIEDMQGSILIKYKRIEIKRRVDSLSVDNIQDYTEETSTCVLSLSNESSILENLENWLTTTYKVVSLFDRQFPYTKELYNTFPDQIRILENEWEKVEVNIQKTIEEGWEVSRAKKLVDKYYEEIVKHFDETSDIDHEMLITVFSKPPFSDFSYKRDAELIWCQKTITNLIYQFLRSRSSLFNNEASESCYRSEIVDPLLAGTFEMIERSVWLENGEIENEIQKMQRNDTKDDNERSNLGMKHDGVINMIVHGKKYQIGFIEVVGNAFNNDLDRNIELEKLYKAMSLSLWNQCTHLYNETLQFSAFAILVHGKTFNFLSMNYINDVFVVKNYADFILPTTNECLLSRVRGTGKKLGMPLRACLELRHAPCAYRHALFIWEILNNCFPFFDVA</sequence>
<proteinExistence type="predicted"/>
<evidence type="ECO:0000313" key="2">
    <source>
        <dbReference type="Proteomes" id="UP000439903"/>
    </source>
</evidence>
<name>A0A8H4AL36_GIGMA</name>
<organism evidence="1 2">
    <name type="scientific">Gigaspora margarita</name>
    <dbReference type="NCBI Taxonomy" id="4874"/>
    <lineage>
        <taxon>Eukaryota</taxon>
        <taxon>Fungi</taxon>
        <taxon>Fungi incertae sedis</taxon>
        <taxon>Mucoromycota</taxon>
        <taxon>Glomeromycotina</taxon>
        <taxon>Glomeromycetes</taxon>
        <taxon>Diversisporales</taxon>
        <taxon>Gigasporaceae</taxon>
        <taxon>Gigaspora</taxon>
    </lineage>
</organism>
<dbReference type="AlphaFoldDB" id="A0A8H4AL36"/>
<protein>
    <submittedName>
        <fullName evidence="1">Uncharacterized protein</fullName>
    </submittedName>
</protein>
<dbReference type="OrthoDB" id="2414630at2759"/>
<reference evidence="1 2" key="1">
    <citation type="journal article" date="2019" name="Environ. Microbiol.">
        <title>At the nexus of three kingdoms: the genome of the mycorrhizal fungus Gigaspora margarita provides insights into plant, endobacterial and fungal interactions.</title>
        <authorList>
            <person name="Venice F."/>
            <person name="Ghignone S."/>
            <person name="Salvioli di Fossalunga A."/>
            <person name="Amselem J."/>
            <person name="Novero M."/>
            <person name="Xianan X."/>
            <person name="Sedzielewska Toro K."/>
            <person name="Morin E."/>
            <person name="Lipzen A."/>
            <person name="Grigoriev I.V."/>
            <person name="Henrissat B."/>
            <person name="Martin F.M."/>
            <person name="Bonfante P."/>
        </authorList>
    </citation>
    <scope>NUCLEOTIDE SEQUENCE [LARGE SCALE GENOMIC DNA]</scope>
    <source>
        <strain evidence="1 2">BEG34</strain>
    </source>
</reference>
<dbReference type="Proteomes" id="UP000439903">
    <property type="component" value="Unassembled WGS sequence"/>
</dbReference>
<evidence type="ECO:0000313" key="1">
    <source>
        <dbReference type="EMBL" id="KAF0508525.1"/>
    </source>
</evidence>
<accession>A0A8H4AL36</accession>
<keyword evidence="2" id="KW-1185">Reference proteome</keyword>